<dbReference type="InterPro" id="IPR010982">
    <property type="entry name" value="Lambda_DNA-bd_dom_sf"/>
</dbReference>
<dbReference type="InterPro" id="IPR025272">
    <property type="entry name" value="SocA_Panacea"/>
</dbReference>
<dbReference type="Proteomes" id="UP000678228">
    <property type="component" value="Unassembled WGS sequence"/>
</dbReference>
<dbReference type="Gene3D" id="1.10.260.40">
    <property type="entry name" value="lambda repressor-like DNA-binding domains"/>
    <property type="match status" value="1"/>
</dbReference>
<dbReference type="EMBL" id="JAGKSQ010000005">
    <property type="protein sequence ID" value="MBP3952223.1"/>
    <property type="molecule type" value="Genomic_DNA"/>
</dbReference>
<feature type="domain" description="HTH cro/C1-type" evidence="1">
    <location>
        <begin position="76"/>
        <end position="129"/>
    </location>
</feature>
<dbReference type="AlphaFoldDB" id="A0A940WUZ8"/>
<gene>
    <name evidence="2" type="ORF">J7W16_13860</name>
</gene>
<comment type="caution">
    <text evidence="2">The sequence shown here is derived from an EMBL/GenBank/DDBJ whole genome shotgun (WGS) entry which is preliminary data.</text>
</comment>
<dbReference type="Pfam" id="PF13274">
    <property type="entry name" value="SocA_Panacea"/>
    <property type="match status" value="1"/>
</dbReference>
<dbReference type="PROSITE" id="PS50943">
    <property type="entry name" value="HTH_CROC1"/>
    <property type="match status" value="1"/>
</dbReference>
<dbReference type="SUPFAM" id="SSF47413">
    <property type="entry name" value="lambda repressor-like DNA-binding domains"/>
    <property type="match status" value="1"/>
</dbReference>
<evidence type="ECO:0000313" key="3">
    <source>
        <dbReference type="Proteomes" id="UP000678228"/>
    </source>
</evidence>
<dbReference type="CDD" id="cd00093">
    <property type="entry name" value="HTH_XRE"/>
    <property type="match status" value="1"/>
</dbReference>
<dbReference type="NCBIfam" id="TIGR03830">
    <property type="entry name" value="CxxCG_CxxCG_HTH"/>
    <property type="match status" value="1"/>
</dbReference>
<dbReference type="InterPro" id="IPR001387">
    <property type="entry name" value="Cro/C1-type_HTH"/>
</dbReference>
<sequence length="335" mass="39308">MEMHLYCEYCQKDVEKKIYEKVERYHFKGETFQLAANITICSKCGSELADEHVDEQTMKRLTELYMERINLSFAAIKQIRVQLGLSIEVFSKLLGCSEGMITKYESGKSIPTNEHVLLFKKIKSHPETIFDLVEQSKETFSNDEKVIIQSHLRQVQSQQSRPDYLEMIKKNFRPEKTIETGFKEFSLEKITQMILYFAQEGINKTVLLKLLFYADFLHFKHVSVSITGLSYVKYPHGPVPNKFNLLLESLNECGYISMTEESLDEYVRMIIESKNIPELLIFNEVENDILTRVRAHFRGFSSKKISEFSHEEEAWKQPQIHQKISYEYAKYLSIE</sequence>
<evidence type="ECO:0000313" key="2">
    <source>
        <dbReference type="EMBL" id="MBP3952223.1"/>
    </source>
</evidence>
<dbReference type="InterPro" id="IPR022452">
    <property type="entry name" value="MqsA"/>
</dbReference>
<dbReference type="Pfam" id="PF15731">
    <property type="entry name" value="MqsA_antitoxin"/>
    <property type="match status" value="1"/>
</dbReference>
<proteinExistence type="predicted"/>
<keyword evidence="3" id="KW-1185">Reference proteome</keyword>
<dbReference type="RefSeq" id="WP_210597914.1">
    <property type="nucleotide sequence ID" value="NZ_JAGKSQ010000005.1"/>
</dbReference>
<accession>A0A940WUZ8</accession>
<evidence type="ECO:0000259" key="1">
    <source>
        <dbReference type="PROSITE" id="PS50943"/>
    </source>
</evidence>
<reference evidence="2" key="1">
    <citation type="submission" date="2021-03" db="EMBL/GenBank/DDBJ databases">
        <title>Bacillus suaedae sp. nov., isolated from Suaeda aralocaspica.</title>
        <authorList>
            <person name="Lei R.F.R."/>
        </authorList>
    </citation>
    <scope>NUCLEOTIDE SEQUENCE</scope>
    <source>
        <strain evidence="2">YZJH907-2</strain>
    </source>
</reference>
<dbReference type="GO" id="GO:0003677">
    <property type="term" value="F:DNA binding"/>
    <property type="evidence" value="ECO:0007669"/>
    <property type="project" value="InterPro"/>
</dbReference>
<dbReference type="InterPro" id="IPR032758">
    <property type="entry name" value="MqsA/HigA-2"/>
</dbReference>
<organism evidence="2 3">
    <name type="scientific">Halalkalibacter suaedae</name>
    <dbReference type="NCBI Taxonomy" id="2822140"/>
    <lineage>
        <taxon>Bacteria</taxon>
        <taxon>Bacillati</taxon>
        <taxon>Bacillota</taxon>
        <taxon>Bacilli</taxon>
        <taxon>Bacillales</taxon>
        <taxon>Bacillaceae</taxon>
        <taxon>Halalkalibacter</taxon>
    </lineage>
</organism>
<dbReference type="SMART" id="SM00530">
    <property type="entry name" value="HTH_XRE"/>
    <property type="match status" value="1"/>
</dbReference>
<name>A0A940WUZ8_9BACI</name>
<protein>
    <submittedName>
        <fullName evidence="2">DUF4065 domain-containing protein</fullName>
    </submittedName>
</protein>